<dbReference type="InterPro" id="IPR009091">
    <property type="entry name" value="RCC1/BLIP-II"/>
</dbReference>
<accession>A0A9P1BZL5</accession>
<evidence type="ECO:0000313" key="1">
    <source>
        <dbReference type="EMBL" id="CAI3982404.1"/>
    </source>
</evidence>
<organism evidence="1">
    <name type="scientific">Cladocopium goreaui</name>
    <dbReference type="NCBI Taxonomy" id="2562237"/>
    <lineage>
        <taxon>Eukaryota</taxon>
        <taxon>Sar</taxon>
        <taxon>Alveolata</taxon>
        <taxon>Dinophyceae</taxon>
        <taxon>Suessiales</taxon>
        <taxon>Symbiodiniaceae</taxon>
        <taxon>Cladocopium</taxon>
    </lineage>
</organism>
<reference evidence="1" key="1">
    <citation type="submission" date="2022-10" db="EMBL/GenBank/DDBJ databases">
        <authorList>
            <person name="Chen Y."/>
            <person name="Dougan E. K."/>
            <person name="Chan C."/>
            <person name="Rhodes N."/>
            <person name="Thang M."/>
        </authorList>
    </citation>
    <scope>NUCLEOTIDE SEQUENCE</scope>
</reference>
<name>A0A9P1BZL5_9DINO</name>
<reference evidence="2 3" key="2">
    <citation type="submission" date="2024-05" db="EMBL/GenBank/DDBJ databases">
        <authorList>
            <person name="Chen Y."/>
            <person name="Shah S."/>
            <person name="Dougan E. K."/>
            <person name="Thang M."/>
            <person name="Chan C."/>
        </authorList>
    </citation>
    <scope>NUCLEOTIDE SEQUENCE [LARGE SCALE GENOMIC DNA]</scope>
</reference>
<dbReference type="Gene3D" id="2.130.10.30">
    <property type="entry name" value="Regulator of chromosome condensation 1/beta-lactamase-inhibitor protein II"/>
    <property type="match status" value="2"/>
</dbReference>
<dbReference type="Proteomes" id="UP001152797">
    <property type="component" value="Unassembled WGS sequence"/>
</dbReference>
<dbReference type="EMBL" id="CAMXCT020000713">
    <property type="protein sequence ID" value="CAL1135779.1"/>
    <property type="molecule type" value="Genomic_DNA"/>
</dbReference>
<dbReference type="EMBL" id="CAMXCT010000713">
    <property type="protein sequence ID" value="CAI3982404.1"/>
    <property type="molecule type" value="Genomic_DNA"/>
</dbReference>
<dbReference type="OrthoDB" id="408734at2759"/>
<gene>
    <name evidence="1" type="ORF">C1SCF055_LOCUS10103</name>
</gene>
<dbReference type="EMBL" id="CAMXCT030000713">
    <property type="protein sequence ID" value="CAL4769716.1"/>
    <property type="molecule type" value="Genomic_DNA"/>
</dbReference>
<protein>
    <submittedName>
        <fullName evidence="1">Uncharacterized protein</fullName>
    </submittedName>
</protein>
<comment type="caution">
    <text evidence="1">The sequence shown here is derived from an EMBL/GenBank/DDBJ whole genome shotgun (WGS) entry which is preliminary data.</text>
</comment>
<keyword evidence="3" id="KW-1185">Reference proteome</keyword>
<dbReference type="AlphaFoldDB" id="A0A9P1BZL5"/>
<evidence type="ECO:0000313" key="3">
    <source>
        <dbReference type="Proteomes" id="UP001152797"/>
    </source>
</evidence>
<evidence type="ECO:0000313" key="2">
    <source>
        <dbReference type="EMBL" id="CAL4769716.1"/>
    </source>
</evidence>
<proteinExistence type="predicted"/>
<sequence>MLTATARHARVYSNWSSGVFALVRSDGRLVTWGHPAYGGGLGRSAHGEAPWNVAAVTVGCRALAALLADGRVQTFGDAEWGGDCSEVQDQLLEVVAVHNAGGAFAARKANGTVVAWGQPGHGGRCDGLHDVVELVSNHMAFAAIVAGASCRVVTWGNAECGGVTSESLRDRLKDVDKVEASSRAFAAILRDETVVAWGDAEWGGDSSAVQAELRQVHRVVPGQGFVALKRDGSLVAWGGTAAKHDLTELTEVHQVVPSGRAFTALRCDGSLRCWGDAAWGGRHGEPLLRAVRWVVGTSCAFAAVLEDDVVTWGDPKRGGDSTAVRPLLRGAALQALVASSGAFAALTAQGVVITWGEAEAGGDSSAVQDDLHDVVEIFATGSAFAAMRLDGSIVTWGHSHWGGDSSAVCDLLRPQNRARSRVGRCKNGRIGVDEKMGFKISSTSITTHIS</sequence>
<dbReference type="SUPFAM" id="SSF50985">
    <property type="entry name" value="RCC1/BLIP-II"/>
    <property type="match status" value="2"/>
</dbReference>